<organism evidence="1 2">
    <name type="scientific">Antarcticirhabdus aurantiaca</name>
    <dbReference type="NCBI Taxonomy" id="2606717"/>
    <lineage>
        <taxon>Bacteria</taxon>
        <taxon>Pseudomonadati</taxon>
        <taxon>Pseudomonadota</taxon>
        <taxon>Alphaproteobacteria</taxon>
        <taxon>Hyphomicrobiales</taxon>
        <taxon>Aurantimonadaceae</taxon>
        <taxon>Antarcticirhabdus</taxon>
    </lineage>
</organism>
<dbReference type="EMBL" id="CP113520">
    <property type="protein sequence ID" value="WAJ27494.1"/>
    <property type="molecule type" value="Genomic_DNA"/>
</dbReference>
<sequence>MAAALVDPPAVDPGDADGEVVPGAAMAAPPAEPERAVSSDRPGLVAAPAAATAAAAPAPVPVAAGAPVAAPDGLPARSSPAFVAGPEALVAGEGAALAVDDAGADADAGLAPDALPAAEGAAGFAVADGEPATGVAGLDDGLSPSSAAKAACGLALAPEAGGEAGAAPGLAGAAGLAADADADAVAVVDGGAEACGAAGALPDFASPIVAELYFTALADRSSAGLAGPAVPRPAPSAPPDFCSGVFATGSFFSATRSIVAGVRLGRERRSRSFIPESSRCSSEAALGWVGSTRRRANRRTFARRRRAAGPQN</sequence>
<gene>
    <name evidence="1" type="ORF">OXU80_22025</name>
</gene>
<evidence type="ECO:0000313" key="1">
    <source>
        <dbReference type="EMBL" id="WAJ27494.1"/>
    </source>
</evidence>
<keyword evidence="2" id="KW-1185">Reference proteome</keyword>
<reference evidence="1" key="1">
    <citation type="submission" date="2022-11" db="EMBL/GenBank/DDBJ databases">
        <title>beta-Carotene-producing bacterium, Jeongeuplla avenae sp. nov., alleviates the salt stress of Arabidopsis seedlings.</title>
        <authorList>
            <person name="Jiang L."/>
            <person name="Lee J."/>
        </authorList>
    </citation>
    <scope>NUCLEOTIDE SEQUENCE</scope>
    <source>
        <strain evidence="1">DY_R2A_6</strain>
    </source>
</reference>
<name>A0ACD4NL26_9HYPH</name>
<protein>
    <submittedName>
        <fullName evidence="1">Uncharacterized protein</fullName>
    </submittedName>
</protein>
<accession>A0ACD4NL26</accession>
<dbReference type="Proteomes" id="UP001163223">
    <property type="component" value="Chromosome"/>
</dbReference>
<evidence type="ECO:0000313" key="2">
    <source>
        <dbReference type="Proteomes" id="UP001163223"/>
    </source>
</evidence>
<proteinExistence type="predicted"/>